<keyword evidence="1" id="KW-0472">Membrane</keyword>
<name>A0A1F4W1B2_UNCKA</name>
<dbReference type="AlphaFoldDB" id="A0A1F4W1B2"/>
<sequence length="105" mass="11814">MRTYGKFVIWFGLCLLVNLISMGSGVNLKQATPVISSFLAFPCLLFSLLLFSPMAWNYTTKPILGKFEICVRPNLRSGDLWLGTLMFVSANLASAYGIWHLFLFI</sequence>
<dbReference type="EMBL" id="MEVT01000008">
    <property type="protein sequence ID" value="OGC63207.1"/>
    <property type="molecule type" value="Genomic_DNA"/>
</dbReference>
<keyword evidence="1" id="KW-1133">Transmembrane helix</keyword>
<feature type="transmembrane region" description="Helical" evidence="1">
    <location>
        <begin position="35"/>
        <end position="59"/>
    </location>
</feature>
<comment type="caution">
    <text evidence="2">The sequence shown here is derived from an EMBL/GenBank/DDBJ whole genome shotgun (WGS) entry which is preliminary data.</text>
</comment>
<gene>
    <name evidence="2" type="ORF">A2264_00765</name>
</gene>
<evidence type="ECO:0000313" key="3">
    <source>
        <dbReference type="Proteomes" id="UP000176614"/>
    </source>
</evidence>
<feature type="transmembrane region" description="Helical" evidence="1">
    <location>
        <begin position="80"/>
        <end position="102"/>
    </location>
</feature>
<accession>A0A1F4W1B2</accession>
<dbReference type="Proteomes" id="UP000176614">
    <property type="component" value="Unassembled WGS sequence"/>
</dbReference>
<organism evidence="2 3">
    <name type="scientific">candidate division WWE3 bacterium RIFOXYA2_FULL_46_9</name>
    <dbReference type="NCBI Taxonomy" id="1802636"/>
    <lineage>
        <taxon>Bacteria</taxon>
        <taxon>Katanobacteria</taxon>
    </lineage>
</organism>
<protein>
    <submittedName>
        <fullName evidence="2">Uncharacterized protein</fullName>
    </submittedName>
</protein>
<keyword evidence="1" id="KW-0812">Transmembrane</keyword>
<evidence type="ECO:0000313" key="2">
    <source>
        <dbReference type="EMBL" id="OGC63207.1"/>
    </source>
</evidence>
<proteinExistence type="predicted"/>
<reference evidence="2 3" key="1">
    <citation type="journal article" date="2016" name="Nat. Commun.">
        <title>Thousands of microbial genomes shed light on interconnected biogeochemical processes in an aquifer system.</title>
        <authorList>
            <person name="Anantharaman K."/>
            <person name="Brown C.T."/>
            <person name="Hug L.A."/>
            <person name="Sharon I."/>
            <person name="Castelle C.J."/>
            <person name="Probst A.J."/>
            <person name="Thomas B.C."/>
            <person name="Singh A."/>
            <person name="Wilkins M.J."/>
            <person name="Karaoz U."/>
            <person name="Brodie E.L."/>
            <person name="Williams K.H."/>
            <person name="Hubbard S.S."/>
            <person name="Banfield J.F."/>
        </authorList>
    </citation>
    <scope>NUCLEOTIDE SEQUENCE [LARGE SCALE GENOMIC DNA]</scope>
</reference>
<evidence type="ECO:0000256" key="1">
    <source>
        <dbReference type="SAM" id="Phobius"/>
    </source>
</evidence>